<evidence type="ECO:0000313" key="3">
    <source>
        <dbReference type="Proteomes" id="UP000774283"/>
    </source>
</evidence>
<keyword evidence="3" id="KW-1185">Reference proteome</keyword>
<reference evidence="2 3" key="1">
    <citation type="submission" date="2020-04" db="EMBL/GenBank/DDBJ databases">
        <title>MicrobeNet Type strains.</title>
        <authorList>
            <person name="Nicholson A.C."/>
        </authorList>
    </citation>
    <scope>NUCLEOTIDE SEQUENCE [LARGE SCALE GENOMIC DNA]</scope>
    <source>
        <strain evidence="2 3">ATCC BAA-789</strain>
    </source>
</reference>
<dbReference type="RefSeq" id="WP_168447118.1">
    <property type="nucleotide sequence ID" value="NZ_JAAXOW010000002.1"/>
</dbReference>
<evidence type="ECO:0000313" key="2">
    <source>
        <dbReference type="EMBL" id="NKX93028.1"/>
    </source>
</evidence>
<proteinExistence type="predicted"/>
<accession>A0A9X5FBH3</accession>
<dbReference type="AlphaFoldDB" id="A0A9X5FBH3"/>
<feature type="region of interest" description="Disordered" evidence="1">
    <location>
        <begin position="1"/>
        <end position="39"/>
    </location>
</feature>
<sequence>MRADDVSPAMTPGHAAPVATSPYARPSTGPQPVVPSSAHPEQVRADLLYEFELELRHTAKALARGKAAPAPILVAVPVPDAKPGVPDVSWRTTEVRGWMVGPRLAVLEDGSWVPHTVGRTHKLDKPRHQKFFGDANTKEYAQRWQDLTDAGVPPGGAYIYIDLENEPMLGVGRHPRRAELFEVQQISGAPHLVMLYDRGTAGVKVSDVREDLQKRLKDYL</sequence>
<dbReference type="Proteomes" id="UP000774283">
    <property type="component" value="Unassembled WGS sequence"/>
</dbReference>
<name>A0A9X5FBH3_9MICO</name>
<comment type="caution">
    <text evidence="2">The sequence shown here is derived from an EMBL/GenBank/DDBJ whole genome shotgun (WGS) entry which is preliminary data.</text>
</comment>
<evidence type="ECO:0000256" key="1">
    <source>
        <dbReference type="SAM" id="MobiDB-lite"/>
    </source>
</evidence>
<gene>
    <name evidence="2" type="ORF">HF995_07025</name>
</gene>
<organism evidence="2 3">
    <name type="scientific">Sanguibacter hominis ATCC BAA-789</name>
    <dbReference type="NCBI Taxonomy" id="1312740"/>
    <lineage>
        <taxon>Bacteria</taxon>
        <taxon>Bacillati</taxon>
        <taxon>Actinomycetota</taxon>
        <taxon>Actinomycetes</taxon>
        <taxon>Micrococcales</taxon>
        <taxon>Sanguibacteraceae</taxon>
        <taxon>Sanguibacter</taxon>
    </lineage>
</organism>
<protein>
    <submittedName>
        <fullName evidence="2">Uncharacterized protein</fullName>
    </submittedName>
</protein>
<dbReference type="EMBL" id="JAAXOW010000002">
    <property type="protein sequence ID" value="NKX93028.1"/>
    <property type="molecule type" value="Genomic_DNA"/>
</dbReference>